<dbReference type="EnsemblPlants" id="KEH20399">
    <property type="protein sequence ID" value="KEH20399"/>
    <property type="gene ID" value="MTR_8g076640"/>
</dbReference>
<protein>
    <submittedName>
        <fullName evidence="1 2">Uncharacterized protein</fullName>
    </submittedName>
</protein>
<accession>A0A072TSE3</accession>
<proteinExistence type="predicted"/>
<reference evidence="2" key="3">
    <citation type="submission" date="2015-04" db="UniProtKB">
        <authorList>
            <consortium name="EnsemblPlants"/>
        </authorList>
    </citation>
    <scope>IDENTIFICATION</scope>
    <source>
        <strain evidence="2">cv. Jemalong A17</strain>
    </source>
</reference>
<dbReference type="EMBL" id="CM001224">
    <property type="protein sequence ID" value="KEH20399.1"/>
    <property type="molecule type" value="Genomic_DNA"/>
</dbReference>
<organism evidence="1 3">
    <name type="scientific">Medicago truncatula</name>
    <name type="common">Barrel medic</name>
    <name type="synonym">Medicago tribuloides</name>
    <dbReference type="NCBI Taxonomy" id="3880"/>
    <lineage>
        <taxon>Eukaryota</taxon>
        <taxon>Viridiplantae</taxon>
        <taxon>Streptophyta</taxon>
        <taxon>Embryophyta</taxon>
        <taxon>Tracheophyta</taxon>
        <taxon>Spermatophyta</taxon>
        <taxon>Magnoliopsida</taxon>
        <taxon>eudicotyledons</taxon>
        <taxon>Gunneridae</taxon>
        <taxon>Pentapetalae</taxon>
        <taxon>rosids</taxon>
        <taxon>fabids</taxon>
        <taxon>Fabales</taxon>
        <taxon>Fabaceae</taxon>
        <taxon>Papilionoideae</taxon>
        <taxon>50 kb inversion clade</taxon>
        <taxon>NPAAA clade</taxon>
        <taxon>Hologalegina</taxon>
        <taxon>IRL clade</taxon>
        <taxon>Trifolieae</taxon>
        <taxon>Medicago</taxon>
    </lineage>
</organism>
<evidence type="ECO:0000313" key="1">
    <source>
        <dbReference type="EMBL" id="KEH20399.1"/>
    </source>
</evidence>
<reference evidence="1 3" key="1">
    <citation type="journal article" date="2011" name="Nature">
        <title>The Medicago genome provides insight into the evolution of rhizobial symbioses.</title>
        <authorList>
            <person name="Young N.D."/>
            <person name="Debelle F."/>
            <person name="Oldroyd G.E."/>
            <person name="Geurts R."/>
            <person name="Cannon S.B."/>
            <person name="Udvardi M.K."/>
            <person name="Benedito V.A."/>
            <person name="Mayer K.F."/>
            <person name="Gouzy J."/>
            <person name="Schoof H."/>
            <person name="Van de Peer Y."/>
            <person name="Proost S."/>
            <person name="Cook D.R."/>
            <person name="Meyers B.C."/>
            <person name="Spannagl M."/>
            <person name="Cheung F."/>
            <person name="De Mita S."/>
            <person name="Krishnakumar V."/>
            <person name="Gundlach H."/>
            <person name="Zhou S."/>
            <person name="Mudge J."/>
            <person name="Bharti A.K."/>
            <person name="Murray J.D."/>
            <person name="Naoumkina M.A."/>
            <person name="Rosen B."/>
            <person name="Silverstein K.A."/>
            <person name="Tang H."/>
            <person name="Rombauts S."/>
            <person name="Zhao P.X."/>
            <person name="Zhou P."/>
            <person name="Barbe V."/>
            <person name="Bardou P."/>
            <person name="Bechner M."/>
            <person name="Bellec A."/>
            <person name="Berger A."/>
            <person name="Berges H."/>
            <person name="Bidwell S."/>
            <person name="Bisseling T."/>
            <person name="Choisne N."/>
            <person name="Couloux A."/>
            <person name="Denny R."/>
            <person name="Deshpande S."/>
            <person name="Dai X."/>
            <person name="Doyle J.J."/>
            <person name="Dudez A.M."/>
            <person name="Farmer A.D."/>
            <person name="Fouteau S."/>
            <person name="Franken C."/>
            <person name="Gibelin C."/>
            <person name="Gish J."/>
            <person name="Goldstein S."/>
            <person name="Gonzalez A.J."/>
            <person name="Green P.J."/>
            <person name="Hallab A."/>
            <person name="Hartog M."/>
            <person name="Hua A."/>
            <person name="Humphray S.J."/>
            <person name="Jeong D.H."/>
            <person name="Jing Y."/>
            <person name="Jocker A."/>
            <person name="Kenton S.M."/>
            <person name="Kim D.J."/>
            <person name="Klee K."/>
            <person name="Lai H."/>
            <person name="Lang C."/>
            <person name="Lin S."/>
            <person name="Macmil S.L."/>
            <person name="Magdelenat G."/>
            <person name="Matthews L."/>
            <person name="McCorrison J."/>
            <person name="Monaghan E.L."/>
            <person name="Mun J.H."/>
            <person name="Najar F.Z."/>
            <person name="Nicholson C."/>
            <person name="Noirot C."/>
            <person name="O'Bleness M."/>
            <person name="Paule C.R."/>
            <person name="Poulain J."/>
            <person name="Prion F."/>
            <person name="Qin B."/>
            <person name="Qu C."/>
            <person name="Retzel E.F."/>
            <person name="Riddle C."/>
            <person name="Sallet E."/>
            <person name="Samain S."/>
            <person name="Samson N."/>
            <person name="Sanders I."/>
            <person name="Saurat O."/>
            <person name="Scarpelli C."/>
            <person name="Schiex T."/>
            <person name="Segurens B."/>
            <person name="Severin A.J."/>
            <person name="Sherrier D.J."/>
            <person name="Shi R."/>
            <person name="Sims S."/>
            <person name="Singer S.R."/>
            <person name="Sinharoy S."/>
            <person name="Sterck L."/>
            <person name="Viollet A."/>
            <person name="Wang B.B."/>
            <person name="Wang K."/>
            <person name="Wang M."/>
            <person name="Wang X."/>
            <person name="Warfsmann J."/>
            <person name="Weissenbach J."/>
            <person name="White D.D."/>
            <person name="White J.D."/>
            <person name="Wiley G.B."/>
            <person name="Wincker P."/>
            <person name="Xing Y."/>
            <person name="Yang L."/>
            <person name="Yao Z."/>
            <person name="Ying F."/>
            <person name="Zhai J."/>
            <person name="Zhou L."/>
            <person name="Zuber A."/>
            <person name="Denarie J."/>
            <person name="Dixon R.A."/>
            <person name="May G.D."/>
            <person name="Schwartz D.C."/>
            <person name="Rogers J."/>
            <person name="Quetier F."/>
            <person name="Town C.D."/>
            <person name="Roe B.A."/>
        </authorList>
    </citation>
    <scope>NUCLEOTIDE SEQUENCE [LARGE SCALE GENOMIC DNA]</scope>
    <source>
        <strain evidence="1">A17</strain>
        <strain evidence="2 3">cv. Jemalong A17</strain>
    </source>
</reference>
<name>A0A072TSE3_MEDTR</name>
<evidence type="ECO:0000313" key="3">
    <source>
        <dbReference type="Proteomes" id="UP000002051"/>
    </source>
</evidence>
<evidence type="ECO:0000313" key="2">
    <source>
        <dbReference type="EnsemblPlants" id="KEH20399"/>
    </source>
</evidence>
<gene>
    <name evidence="1" type="ordered locus">MTR_8g076640</name>
</gene>
<dbReference type="HOGENOM" id="CLU_2889220_0_0_1"/>
<reference evidence="1 3" key="2">
    <citation type="journal article" date="2014" name="BMC Genomics">
        <title>An improved genome release (version Mt4.0) for the model legume Medicago truncatula.</title>
        <authorList>
            <person name="Tang H."/>
            <person name="Krishnakumar V."/>
            <person name="Bidwell S."/>
            <person name="Rosen B."/>
            <person name="Chan A."/>
            <person name="Zhou S."/>
            <person name="Gentzbittel L."/>
            <person name="Childs K.L."/>
            <person name="Yandell M."/>
            <person name="Gundlach H."/>
            <person name="Mayer K.F."/>
            <person name="Schwartz D.C."/>
            <person name="Town C.D."/>
        </authorList>
    </citation>
    <scope>GENOME REANNOTATION</scope>
    <source>
        <strain evidence="1">A17</strain>
        <strain evidence="2 3">cv. Jemalong A17</strain>
    </source>
</reference>
<sequence>MVSQEDTLSLFEDEVDDEVKKMWHFGRWGIVMCQNEHSCKSRIRGACLHVLRGGGTGCAPPLF</sequence>
<dbReference type="AlphaFoldDB" id="A0A072TSE3"/>
<dbReference type="Proteomes" id="UP000002051">
    <property type="component" value="Chromosome 8"/>
</dbReference>
<keyword evidence="3" id="KW-1185">Reference proteome</keyword>